<proteinExistence type="predicted"/>
<dbReference type="AlphaFoldDB" id="A0A834MD66"/>
<dbReference type="OrthoDB" id="6077919at2759"/>
<sequence length="160" mass="18665">MTGVTISDIISFSISYEQEQEHLEKLLREAGYGQPFEKEQLEDNESDKDEQNFQETVNHESEPEKEISDTDETNIVAASRKGRNVILASSKHHHDEIDKQIDDKCKPVIITAYNDTKGGFDVVEKHYVTRMHLKYYEVAHNIILYNVEHRRNKSFCNIYC</sequence>
<evidence type="ECO:0000256" key="1">
    <source>
        <dbReference type="SAM" id="MobiDB-lite"/>
    </source>
</evidence>
<feature type="compositionally biased region" description="Basic and acidic residues" evidence="1">
    <location>
        <begin position="57"/>
        <end position="68"/>
    </location>
</feature>
<dbReference type="Proteomes" id="UP000625711">
    <property type="component" value="Unassembled WGS sequence"/>
</dbReference>
<feature type="region of interest" description="Disordered" evidence="1">
    <location>
        <begin position="38"/>
        <end position="73"/>
    </location>
</feature>
<reference evidence="2" key="1">
    <citation type="submission" date="2020-08" db="EMBL/GenBank/DDBJ databases">
        <title>Genome sequencing and assembly of the red palm weevil Rhynchophorus ferrugineus.</title>
        <authorList>
            <person name="Dias G.B."/>
            <person name="Bergman C.M."/>
            <person name="Manee M."/>
        </authorList>
    </citation>
    <scope>NUCLEOTIDE SEQUENCE</scope>
    <source>
        <strain evidence="2">AA-2017</strain>
        <tissue evidence="2">Whole larva</tissue>
    </source>
</reference>
<gene>
    <name evidence="2" type="ORF">GWI33_007251</name>
</gene>
<dbReference type="EMBL" id="JAACXV010000362">
    <property type="protein sequence ID" value="KAF7279433.1"/>
    <property type="molecule type" value="Genomic_DNA"/>
</dbReference>
<protein>
    <submittedName>
        <fullName evidence="2">Uncharacterized protein</fullName>
    </submittedName>
</protein>
<comment type="caution">
    <text evidence="2">The sequence shown here is derived from an EMBL/GenBank/DDBJ whole genome shotgun (WGS) entry which is preliminary data.</text>
</comment>
<name>A0A834MD66_RHYFE</name>
<keyword evidence="3" id="KW-1185">Reference proteome</keyword>
<accession>A0A834MD66</accession>
<organism evidence="2 3">
    <name type="scientific">Rhynchophorus ferrugineus</name>
    <name type="common">Red palm weevil</name>
    <name type="synonym">Curculio ferrugineus</name>
    <dbReference type="NCBI Taxonomy" id="354439"/>
    <lineage>
        <taxon>Eukaryota</taxon>
        <taxon>Metazoa</taxon>
        <taxon>Ecdysozoa</taxon>
        <taxon>Arthropoda</taxon>
        <taxon>Hexapoda</taxon>
        <taxon>Insecta</taxon>
        <taxon>Pterygota</taxon>
        <taxon>Neoptera</taxon>
        <taxon>Endopterygota</taxon>
        <taxon>Coleoptera</taxon>
        <taxon>Polyphaga</taxon>
        <taxon>Cucujiformia</taxon>
        <taxon>Curculionidae</taxon>
        <taxon>Dryophthorinae</taxon>
        <taxon>Rhynchophorus</taxon>
    </lineage>
</organism>
<evidence type="ECO:0000313" key="2">
    <source>
        <dbReference type="EMBL" id="KAF7279433.1"/>
    </source>
</evidence>
<evidence type="ECO:0000313" key="3">
    <source>
        <dbReference type="Proteomes" id="UP000625711"/>
    </source>
</evidence>